<keyword evidence="6 10" id="KW-0106">Calcium</keyword>
<protein>
    <recommendedName>
        <fullName evidence="10">Calcium uniporter protein</fullName>
    </recommendedName>
</protein>
<evidence type="ECO:0000313" key="13">
    <source>
        <dbReference type="EMBL" id="KAF5884484.1"/>
    </source>
</evidence>
<gene>
    <name evidence="13" type="ORF">DAT39_022845</name>
</gene>
<evidence type="ECO:0000259" key="12">
    <source>
        <dbReference type="Pfam" id="PF04678"/>
    </source>
</evidence>
<evidence type="ECO:0000256" key="7">
    <source>
        <dbReference type="ARBA" id="ARBA00022989"/>
    </source>
</evidence>
<keyword evidence="9 10" id="KW-0472">Membrane</keyword>
<name>A0A8J4TTM9_CLAMG</name>
<keyword evidence="7 10" id="KW-1133">Transmembrane helix</keyword>
<dbReference type="InterPro" id="IPR006769">
    <property type="entry name" value="MCU_C"/>
</dbReference>
<proteinExistence type="inferred from homology"/>
<dbReference type="GO" id="GO:0036444">
    <property type="term" value="P:calcium import into the mitochondrion"/>
    <property type="evidence" value="ECO:0007669"/>
    <property type="project" value="TreeGrafter"/>
</dbReference>
<evidence type="ECO:0000256" key="4">
    <source>
        <dbReference type="ARBA" id="ARBA00022568"/>
    </source>
</evidence>
<evidence type="ECO:0000256" key="9">
    <source>
        <dbReference type="ARBA" id="ARBA00023136"/>
    </source>
</evidence>
<comment type="function">
    <text evidence="10">Mitochondrial inner membrane calcium uniporter that mediates calcium uptake into mitochondria. Mitochondrial calcium homeostasis plays key roles in cellular physiology and regulates cell bioenergetics, cytoplasmic calcium signals and activation of cell death pathways.</text>
</comment>
<keyword evidence="10" id="KW-0407">Ion channel</keyword>
<sequence length="305" mass="34706">MVHSLSLWVLPVSCCSTVAPSSDLSVQYKHGRPVLALPLPSRQEKCLFHLRPMLSTVSDLIQDIQREDPGVTASVLSTDGVRIASATSLYTLINKDFQLCINGVVYNIKAAAAAETTPSQAMRNEADIKDMVHMMHTALNLPGHHLMKERQLRQKLDVLKAELVPLEQMKTHLAIRAEHRSSRALWAGLALLSVQGGALAWLTWWVYSWDIMEPVTYFLTYGTSMSIYAYYVLTKQDYVYPEAKDRQFLHYFYRGAKKQKFNVEKYNTLRDELASVEDDLRRLRNPNQLQLPVEEIRTNSQAALP</sequence>
<keyword evidence="11" id="KW-0732">Signal</keyword>
<evidence type="ECO:0000313" key="14">
    <source>
        <dbReference type="Proteomes" id="UP000727407"/>
    </source>
</evidence>
<evidence type="ECO:0000256" key="11">
    <source>
        <dbReference type="SAM" id="SignalP"/>
    </source>
</evidence>
<keyword evidence="10" id="KW-0496">Mitochondrion</keyword>
<evidence type="ECO:0000256" key="3">
    <source>
        <dbReference type="ARBA" id="ARBA00022448"/>
    </source>
</evidence>
<dbReference type="InterPro" id="IPR039055">
    <property type="entry name" value="MCU_fam"/>
</dbReference>
<feature type="domain" description="Calcium uniporter protein C-terminal" evidence="12">
    <location>
        <begin position="72"/>
        <end position="269"/>
    </location>
</feature>
<comment type="similarity">
    <text evidence="2 10">Belongs to the MCU (TC 1.A.77) family.</text>
</comment>
<comment type="domain">
    <text evidence="10">The selectivity filter, in which calcium ions are arranged in single file, is composed of two acidic rings separated by one helical turn along the central axis of the channel pore.</text>
</comment>
<dbReference type="GO" id="GO:0051560">
    <property type="term" value="P:mitochondrial calcium ion homeostasis"/>
    <property type="evidence" value="ECO:0007669"/>
    <property type="project" value="UniProtKB-UniRule"/>
</dbReference>
<feature type="transmembrane region" description="Helical" evidence="10">
    <location>
        <begin position="216"/>
        <end position="233"/>
    </location>
</feature>
<dbReference type="Proteomes" id="UP000727407">
    <property type="component" value="Unassembled WGS sequence"/>
</dbReference>
<keyword evidence="10" id="KW-0999">Mitochondrion inner membrane</keyword>
<dbReference type="GO" id="GO:0005262">
    <property type="term" value="F:calcium channel activity"/>
    <property type="evidence" value="ECO:0007669"/>
    <property type="project" value="UniProtKB-UniRule"/>
</dbReference>
<keyword evidence="14" id="KW-1185">Reference proteome</keyword>
<dbReference type="PANTHER" id="PTHR13462">
    <property type="entry name" value="CALCIUM UNIPORTER PROTEIN, MITOCHONDRIAL"/>
    <property type="match status" value="1"/>
</dbReference>
<evidence type="ECO:0000256" key="1">
    <source>
        <dbReference type="ARBA" id="ARBA00004141"/>
    </source>
</evidence>
<keyword evidence="8 10" id="KW-0406">Ion transport</keyword>
<feature type="chain" id="PRO_5035194703" description="Calcium uniporter protein" evidence="11">
    <location>
        <begin position="21"/>
        <end position="305"/>
    </location>
</feature>
<organism evidence="13 14">
    <name type="scientific">Clarias magur</name>
    <name type="common">Asian catfish</name>
    <name type="synonym">Macropteronotus magur</name>
    <dbReference type="NCBI Taxonomy" id="1594786"/>
    <lineage>
        <taxon>Eukaryota</taxon>
        <taxon>Metazoa</taxon>
        <taxon>Chordata</taxon>
        <taxon>Craniata</taxon>
        <taxon>Vertebrata</taxon>
        <taxon>Euteleostomi</taxon>
        <taxon>Actinopterygii</taxon>
        <taxon>Neopterygii</taxon>
        <taxon>Teleostei</taxon>
        <taxon>Ostariophysi</taxon>
        <taxon>Siluriformes</taxon>
        <taxon>Clariidae</taxon>
        <taxon>Clarias</taxon>
    </lineage>
</organism>
<dbReference type="GO" id="GO:1990246">
    <property type="term" value="C:uniplex complex"/>
    <property type="evidence" value="ECO:0007669"/>
    <property type="project" value="TreeGrafter"/>
</dbReference>
<evidence type="ECO:0000256" key="6">
    <source>
        <dbReference type="ARBA" id="ARBA00022837"/>
    </source>
</evidence>
<dbReference type="AlphaFoldDB" id="A0A8J4TTM9"/>
<keyword evidence="4 10" id="KW-0109">Calcium transport</keyword>
<evidence type="ECO:0000256" key="2">
    <source>
        <dbReference type="ARBA" id="ARBA00005653"/>
    </source>
</evidence>
<comment type="caution">
    <text evidence="13">The sequence shown here is derived from an EMBL/GenBank/DDBJ whole genome shotgun (WGS) entry which is preliminary data.</text>
</comment>
<dbReference type="GO" id="GO:0019855">
    <property type="term" value="F:calcium channel inhibitor activity"/>
    <property type="evidence" value="ECO:0007669"/>
    <property type="project" value="TreeGrafter"/>
</dbReference>
<feature type="transmembrane region" description="Helical" evidence="10">
    <location>
        <begin position="184"/>
        <end position="204"/>
    </location>
</feature>
<dbReference type="GO" id="GO:0015292">
    <property type="term" value="F:uniporter activity"/>
    <property type="evidence" value="ECO:0007669"/>
    <property type="project" value="UniProtKB-UniRule"/>
</dbReference>
<accession>A0A8J4TTM9</accession>
<evidence type="ECO:0000256" key="10">
    <source>
        <dbReference type="RuleBase" id="RU367035"/>
    </source>
</evidence>
<evidence type="ECO:0000256" key="8">
    <source>
        <dbReference type="ARBA" id="ARBA00023065"/>
    </source>
</evidence>
<keyword evidence="10" id="KW-0107">Calcium channel</keyword>
<dbReference type="EMBL" id="QNUK01001300">
    <property type="protein sequence ID" value="KAF5884484.1"/>
    <property type="molecule type" value="Genomic_DNA"/>
</dbReference>
<keyword evidence="3 10" id="KW-0813">Transport</keyword>
<comment type="subcellular location">
    <subcellularLocation>
        <location evidence="1">Membrane</location>
        <topology evidence="1">Multi-pass membrane protein</topology>
    </subcellularLocation>
    <subcellularLocation>
        <location evidence="10">Mitochondrion inner membrane</location>
        <topology evidence="10">Multi-pass membrane protein</topology>
    </subcellularLocation>
</comment>
<dbReference type="PANTHER" id="PTHR13462:SF6">
    <property type="entry name" value="CALCIUM UNIPORTER REGULATORY SUBUNIT MCUB, MITOCHONDRIAL"/>
    <property type="match status" value="1"/>
</dbReference>
<dbReference type="OrthoDB" id="278338at2759"/>
<reference evidence="13" key="1">
    <citation type="submission" date="2020-07" db="EMBL/GenBank/DDBJ databases">
        <title>Clarias magur genome sequencing, assembly and annotation.</title>
        <authorList>
            <person name="Kushwaha B."/>
            <person name="Kumar R."/>
            <person name="Das P."/>
            <person name="Joshi C.G."/>
            <person name="Kumar D."/>
            <person name="Nagpure N.S."/>
            <person name="Pandey M."/>
            <person name="Agarwal S."/>
            <person name="Srivastava S."/>
            <person name="Singh M."/>
            <person name="Sahoo L."/>
            <person name="Jayasankar P."/>
            <person name="Meher P.K."/>
            <person name="Koringa P.G."/>
            <person name="Iquebal M.A."/>
            <person name="Das S.P."/>
            <person name="Bit A."/>
            <person name="Patnaik S."/>
            <person name="Patel N."/>
            <person name="Shah T.M."/>
            <person name="Hinsu A."/>
            <person name="Jena J.K."/>
        </authorList>
    </citation>
    <scope>NUCLEOTIDE SEQUENCE</scope>
    <source>
        <strain evidence="13">CIFAMagur01</strain>
        <tissue evidence="13">Testis</tissue>
    </source>
</reference>
<evidence type="ECO:0000256" key="5">
    <source>
        <dbReference type="ARBA" id="ARBA00022692"/>
    </source>
</evidence>
<feature type="signal peptide" evidence="11">
    <location>
        <begin position="1"/>
        <end position="20"/>
    </location>
</feature>
<keyword evidence="5 10" id="KW-0812">Transmembrane</keyword>
<dbReference type="Pfam" id="PF04678">
    <property type="entry name" value="MCU"/>
    <property type="match status" value="1"/>
</dbReference>